<organism evidence="3 4">
    <name type="scientific">Filobasidium floriforme</name>
    <dbReference type="NCBI Taxonomy" id="5210"/>
    <lineage>
        <taxon>Eukaryota</taxon>
        <taxon>Fungi</taxon>
        <taxon>Dikarya</taxon>
        <taxon>Basidiomycota</taxon>
        <taxon>Agaricomycotina</taxon>
        <taxon>Tremellomycetes</taxon>
        <taxon>Filobasidiales</taxon>
        <taxon>Filobasidiaceae</taxon>
        <taxon>Filobasidium</taxon>
    </lineage>
</organism>
<evidence type="ECO:0000313" key="3">
    <source>
        <dbReference type="EMBL" id="KAG7530212.1"/>
    </source>
</evidence>
<keyword evidence="4" id="KW-1185">Reference proteome</keyword>
<dbReference type="Gene3D" id="1.50.10.10">
    <property type="match status" value="1"/>
</dbReference>
<evidence type="ECO:0008006" key="5">
    <source>
        <dbReference type="Google" id="ProtNLM"/>
    </source>
</evidence>
<gene>
    <name evidence="3" type="ORF">FFLO_05205</name>
</gene>
<feature type="chain" id="PRO_5035439344" description="Six-hairpin glycosidase" evidence="2">
    <location>
        <begin position="19"/>
        <end position="445"/>
    </location>
</feature>
<dbReference type="GO" id="GO:0005975">
    <property type="term" value="P:carbohydrate metabolic process"/>
    <property type="evidence" value="ECO:0007669"/>
    <property type="project" value="InterPro"/>
</dbReference>
<evidence type="ECO:0000256" key="1">
    <source>
        <dbReference type="ARBA" id="ARBA00022801"/>
    </source>
</evidence>
<name>A0A8K0JHT6_9TREE</name>
<dbReference type="Proteomes" id="UP000812966">
    <property type="component" value="Unassembled WGS sequence"/>
</dbReference>
<evidence type="ECO:0000313" key="4">
    <source>
        <dbReference type="Proteomes" id="UP000812966"/>
    </source>
</evidence>
<dbReference type="PANTHER" id="PTHR41814:SF1">
    <property type="entry name" value="CELLULASE"/>
    <property type="match status" value="1"/>
</dbReference>
<dbReference type="Pfam" id="PF07470">
    <property type="entry name" value="Glyco_hydro_88"/>
    <property type="match status" value="1"/>
</dbReference>
<evidence type="ECO:0000256" key="2">
    <source>
        <dbReference type="SAM" id="SignalP"/>
    </source>
</evidence>
<comment type="caution">
    <text evidence="3">The sequence shown here is derived from an EMBL/GenBank/DDBJ whole genome shotgun (WGS) entry which is preliminary data.</text>
</comment>
<accession>A0A8K0JHT6</accession>
<dbReference type="SUPFAM" id="SSF48208">
    <property type="entry name" value="Six-hairpin glycosidases"/>
    <property type="match status" value="1"/>
</dbReference>
<dbReference type="GO" id="GO:0016787">
    <property type="term" value="F:hydrolase activity"/>
    <property type="evidence" value="ECO:0007669"/>
    <property type="project" value="UniProtKB-KW"/>
</dbReference>
<keyword evidence="2" id="KW-0732">Signal</keyword>
<proteinExistence type="predicted"/>
<dbReference type="EMBL" id="JABELV010000125">
    <property type="protein sequence ID" value="KAG7530212.1"/>
    <property type="molecule type" value="Genomic_DNA"/>
</dbReference>
<dbReference type="InterPro" id="IPR010905">
    <property type="entry name" value="Glyco_hydro_88"/>
</dbReference>
<dbReference type="InterPro" id="IPR008928">
    <property type="entry name" value="6-hairpin_glycosidase_sf"/>
</dbReference>
<dbReference type="AlphaFoldDB" id="A0A8K0JHT6"/>
<dbReference type="PANTHER" id="PTHR41814">
    <property type="entry name" value="EXPRESSED PROTEIN"/>
    <property type="match status" value="1"/>
</dbReference>
<protein>
    <recommendedName>
        <fullName evidence="5">Six-hairpin glycosidase</fullName>
    </recommendedName>
</protein>
<keyword evidence="1" id="KW-0378">Hydrolase</keyword>
<feature type="signal peptide" evidence="2">
    <location>
        <begin position="1"/>
        <end position="18"/>
    </location>
</feature>
<sequence length="445" mass="47748">MLLTTFLSTIPLLSLVSAEPLGVAPPRVFEKRQVELSGEMIDKVRTLAYNLNNKSWENGTLAQAIIEFDYPSFSPFNTSHTRPSTTPSLQSSVPDPIISLARVTLENRPTAQNADTLDNPFRGGRLLEDGSSADPASLGVAVLLAGESERVGGDVIGGVNFSVAAREEVEYQLYNVPRTSEGAISHRAAEAQLWADFMYMVPPFLAYYGFDTANQTLLQIAYDQCRLYRDALQDKDTKLWRHIVGGEGNGISDSGLWATGNGWATAGMLRVAATIRRSEFSGDMQDQVNDLAGWVGEIVDAAKSRVTSSGLVRNYIDDQSSFPDTAGSTMLAYSAFRLSTMGFTNDHTGFANQVHSTVVGRHLADNGTLTDAVDPLVWDRLGTAGSPEGQSFVLLMQAAYNEYRTAGGSDDTEGKDESGGVALGVKGTWVALVAVGVALVGAWAA</sequence>
<reference evidence="3" key="1">
    <citation type="submission" date="2020-04" db="EMBL/GenBank/DDBJ databases">
        <title>Analysis of mating type loci in Filobasidium floriforme.</title>
        <authorList>
            <person name="Nowrousian M."/>
        </authorList>
    </citation>
    <scope>NUCLEOTIDE SEQUENCE</scope>
    <source>
        <strain evidence="3">CBS 6242</strain>
    </source>
</reference>
<dbReference type="InterPro" id="IPR012341">
    <property type="entry name" value="6hp_glycosidase-like_sf"/>
</dbReference>